<sequence length="550" mass="61375">MITYFITYYLYLRISVLLEQHNMGSHQSWAQIVAEKRSQRDQLLNPYMISEVDQRPPQVHRVQDRSCLRDDPLSQEITEIDNVCSLLERLKTGKFTAEQVALAYIKRAVIAHQLTNCLTEVVFEEALAQARAMDREFRETGQLKGPLHGIPLTVKDQFNVKGVDSTLGYVGRSFAPAAEDAVLIQMLKDMGAIVLAKSNLPQSIMWAETDNPLWGLTANPRNPAFTPGGSTGGESVLLALQGSLLGFGTDIGGSVRIPQSIMGLYGFKPSEHVPSAIGPMARDLSSICYVSRLVANARPWERDPRCAPLEWNEGAFQSVQSRPLVVGLILDDGVVKVHPPIERVLRQLATKLQAAGHELLVWDTSDHLEYIQLMDRYYTADGCEDIRRDIDAAGEPLIPHVEALVKRGEAISVYDYWQLNKQKIALQKKYLDKWNAARSASGQPVDVLLSPTMPHLAIPHRQVRWVGYTKIWNLLDYPAVTLPIDQARSGADDLPGEPYQPRNELDAWNWGLYDVKASEAHPIGVQVIGPKLNEEKVLGAASAIERIWRG</sequence>
<proteinExistence type="predicted"/>
<name>A0ACC3BGC2_9EURO</name>
<evidence type="ECO:0000313" key="1">
    <source>
        <dbReference type="EMBL" id="KAK1149931.1"/>
    </source>
</evidence>
<dbReference type="EMBL" id="JAOPJF010000002">
    <property type="protein sequence ID" value="KAK1149931.1"/>
    <property type="molecule type" value="Genomic_DNA"/>
</dbReference>
<accession>A0ACC3BGC2</accession>
<protein>
    <submittedName>
        <fullName evidence="1">Uncharacterized protein</fullName>
    </submittedName>
</protein>
<evidence type="ECO:0000313" key="2">
    <source>
        <dbReference type="Proteomes" id="UP001177260"/>
    </source>
</evidence>
<comment type="caution">
    <text evidence="1">The sequence shown here is derived from an EMBL/GenBank/DDBJ whole genome shotgun (WGS) entry which is preliminary data.</text>
</comment>
<gene>
    <name evidence="1" type="ORF">N8T08_003487</name>
</gene>
<organism evidence="1 2">
    <name type="scientific">Aspergillus melleus</name>
    <dbReference type="NCBI Taxonomy" id="138277"/>
    <lineage>
        <taxon>Eukaryota</taxon>
        <taxon>Fungi</taxon>
        <taxon>Dikarya</taxon>
        <taxon>Ascomycota</taxon>
        <taxon>Pezizomycotina</taxon>
        <taxon>Eurotiomycetes</taxon>
        <taxon>Eurotiomycetidae</taxon>
        <taxon>Eurotiales</taxon>
        <taxon>Aspergillaceae</taxon>
        <taxon>Aspergillus</taxon>
        <taxon>Aspergillus subgen. Circumdati</taxon>
    </lineage>
</organism>
<reference evidence="1 2" key="1">
    <citation type="journal article" date="2023" name="ACS Omega">
        <title>Identification of the Neoaspergillic Acid Biosynthesis Gene Cluster by Establishing an In Vitro CRISPR-Ribonucleoprotein Genetic System in Aspergillus melleus.</title>
        <authorList>
            <person name="Yuan B."/>
            <person name="Grau M.F."/>
            <person name="Murata R.M."/>
            <person name="Torok T."/>
            <person name="Venkateswaran K."/>
            <person name="Stajich J.E."/>
            <person name="Wang C.C.C."/>
        </authorList>
    </citation>
    <scope>NUCLEOTIDE SEQUENCE [LARGE SCALE GENOMIC DNA]</scope>
    <source>
        <strain evidence="1 2">IMV 1140</strain>
    </source>
</reference>
<dbReference type="Proteomes" id="UP001177260">
    <property type="component" value="Unassembled WGS sequence"/>
</dbReference>
<keyword evidence="2" id="KW-1185">Reference proteome</keyword>